<keyword evidence="2" id="KW-0472">Membrane</keyword>
<protein>
    <submittedName>
        <fullName evidence="3">Uncharacterized protein</fullName>
    </submittedName>
</protein>
<name>A0AAN1WGR8_9GAMM</name>
<keyword evidence="2" id="KW-1133">Transmembrane helix</keyword>
<accession>A0AAN1WGR8</accession>
<evidence type="ECO:0000256" key="1">
    <source>
        <dbReference type="SAM" id="MobiDB-lite"/>
    </source>
</evidence>
<dbReference type="Proteomes" id="UP001320119">
    <property type="component" value="Chromosome"/>
</dbReference>
<evidence type="ECO:0000313" key="3">
    <source>
        <dbReference type="EMBL" id="BCD97311.1"/>
    </source>
</evidence>
<feature type="region of interest" description="Disordered" evidence="1">
    <location>
        <begin position="1"/>
        <end position="33"/>
    </location>
</feature>
<evidence type="ECO:0000313" key="4">
    <source>
        <dbReference type="Proteomes" id="UP001320119"/>
    </source>
</evidence>
<dbReference type="EMBL" id="AP023086">
    <property type="protein sequence ID" value="BCD97311.1"/>
    <property type="molecule type" value="Genomic_DNA"/>
</dbReference>
<feature type="compositionally biased region" description="Basic and acidic residues" evidence="1">
    <location>
        <begin position="1"/>
        <end position="12"/>
    </location>
</feature>
<evidence type="ECO:0000256" key="2">
    <source>
        <dbReference type="SAM" id="Phobius"/>
    </source>
</evidence>
<dbReference type="AlphaFoldDB" id="A0AAN1WGR8"/>
<keyword evidence="2" id="KW-0812">Transmembrane</keyword>
<gene>
    <name evidence="3" type="ORF">MARGE09_P1512</name>
</gene>
<keyword evidence="4" id="KW-1185">Reference proteome</keyword>
<sequence>MDDQDQRHETARPPEGMSEEELAKHPSWRRHTKSYQAKRGYVRDLWIYSGMLMIFMPLPLQVFCLAALSFISLSILDAEG</sequence>
<organism evidence="3 4">
    <name type="scientific">Marinagarivorans cellulosilyticus</name>
    <dbReference type="NCBI Taxonomy" id="2721545"/>
    <lineage>
        <taxon>Bacteria</taxon>
        <taxon>Pseudomonadati</taxon>
        <taxon>Pseudomonadota</taxon>
        <taxon>Gammaproteobacteria</taxon>
        <taxon>Cellvibrionales</taxon>
        <taxon>Cellvibrionaceae</taxon>
        <taxon>Marinagarivorans</taxon>
    </lineage>
</organism>
<feature type="transmembrane region" description="Helical" evidence="2">
    <location>
        <begin position="45"/>
        <end position="76"/>
    </location>
</feature>
<reference evidence="3 4" key="1">
    <citation type="journal article" date="2022" name="IScience">
        <title>An ultrasensitive nanofiber-based assay for enzymatic hydrolysis and deep-sea microbial degradation of cellulose.</title>
        <authorList>
            <person name="Tsudome M."/>
            <person name="Tachioka M."/>
            <person name="Miyazaki M."/>
            <person name="Uchimura K."/>
            <person name="Tsuda M."/>
            <person name="Takaki Y."/>
            <person name="Deguchi S."/>
        </authorList>
    </citation>
    <scope>NUCLEOTIDE SEQUENCE [LARGE SCALE GENOMIC DNA]</scope>
    <source>
        <strain evidence="3 4">GE09</strain>
    </source>
</reference>
<dbReference type="RefSeq" id="WP_236986784.1">
    <property type="nucleotide sequence ID" value="NZ_AP023086.1"/>
</dbReference>
<proteinExistence type="predicted"/>
<dbReference type="KEGG" id="marq:MARGE09_P1512"/>